<feature type="non-terminal residue" evidence="1">
    <location>
        <position position="1"/>
    </location>
</feature>
<dbReference type="OrthoDB" id="272985at2759"/>
<dbReference type="EMBL" id="JACGCM010000696">
    <property type="protein sequence ID" value="KAF6168428.1"/>
    <property type="molecule type" value="Genomic_DNA"/>
</dbReference>
<reference evidence="1 2" key="1">
    <citation type="journal article" date="2020" name="IScience">
        <title>Genome Sequencing of the Endangered Kingdonia uniflora (Circaeasteraceae, Ranunculales) Reveals Potential Mechanisms of Evolutionary Specialization.</title>
        <authorList>
            <person name="Sun Y."/>
            <person name="Deng T."/>
            <person name="Zhang A."/>
            <person name="Moore M.J."/>
            <person name="Landis J.B."/>
            <person name="Lin N."/>
            <person name="Zhang H."/>
            <person name="Zhang X."/>
            <person name="Huang J."/>
            <person name="Zhang X."/>
            <person name="Sun H."/>
            <person name="Wang H."/>
        </authorList>
    </citation>
    <scope>NUCLEOTIDE SEQUENCE [LARGE SCALE GENOMIC DNA]</scope>
    <source>
        <strain evidence="1">TB1705</strain>
        <tissue evidence="1">Leaf</tissue>
    </source>
</reference>
<organism evidence="1 2">
    <name type="scientific">Kingdonia uniflora</name>
    <dbReference type="NCBI Taxonomy" id="39325"/>
    <lineage>
        <taxon>Eukaryota</taxon>
        <taxon>Viridiplantae</taxon>
        <taxon>Streptophyta</taxon>
        <taxon>Embryophyta</taxon>
        <taxon>Tracheophyta</taxon>
        <taxon>Spermatophyta</taxon>
        <taxon>Magnoliopsida</taxon>
        <taxon>Ranunculales</taxon>
        <taxon>Circaeasteraceae</taxon>
        <taxon>Kingdonia</taxon>
    </lineage>
</organism>
<gene>
    <name evidence="1" type="ORF">GIB67_004980</name>
</gene>
<evidence type="ECO:0008006" key="3">
    <source>
        <dbReference type="Google" id="ProtNLM"/>
    </source>
</evidence>
<dbReference type="AlphaFoldDB" id="A0A7J7NNC2"/>
<dbReference type="Proteomes" id="UP000541444">
    <property type="component" value="Unassembled WGS sequence"/>
</dbReference>
<evidence type="ECO:0000313" key="1">
    <source>
        <dbReference type="EMBL" id="KAF6168428.1"/>
    </source>
</evidence>
<protein>
    <recommendedName>
        <fullName evidence="3">ATP-dependent DNA helicase</fullName>
    </recommendedName>
</protein>
<comment type="caution">
    <text evidence="1">The sequence shown here is derived from an EMBL/GenBank/DDBJ whole genome shotgun (WGS) entry which is preliminary data.</text>
</comment>
<keyword evidence="2" id="KW-1185">Reference proteome</keyword>
<evidence type="ECO:0000313" key="2">
    <source>
        <dbReference type="Proteomes" id="UP000541444"/>
    </source>
</evidence>
<proteinExistence type="predicted"/>
<name>A0A7J7NNC2_9MAGN</name>
<accession>A0A7J7NNC2</accession>
<sequence length="91" mass="10581">IGSNPLEIVQLPSTIRNCETVQDLILSIYLNLNISYEREQYFLTERRILSARNDDVSAINDDALNMFLREPIVYLASDKIEEHESAHHTYK</sequence>